<dbReference type="GO" id="GO:0004089">
    <property type="term" value="F:carbonate dehydratase activity"/>
    <property type="evidence" value="ECO:0007669"/>
    <property type="project" value="UniProtKB-EC"/>
</dbReference>
<evidence type="ECO:0000256" key="1">
    <source>
        <dbReference type="ARBA" id="ARBA00010718"/>
    </source>
</evidence>
<evidence type="ECO:0000259" key="8">
    <source>
        <dbReference type="PROSITE" id="PS51144"/>
    </source>
</evidence>
<evidence type="ECO:0000313" key="10">
    <source>
        <dbReference type="Proteomes" id="UP001157974"/>
    </source>
</evidence>
<dbReference type="PANTHER" id="PTHR18952">
    <property type="entry name" value="CARBONIC ANHYDRASE"/>
    <property type="match status" value="1"/>
</dbReference>
<keyword evidence="7" id="KW-0812">Transmembrane</keyword>
<dbReference type="Gene3D" id="3.10.200.10">
    <property type="entry name" value="Alpha carbonic anhydrase"/>
    <property type="match status" value="1"/>
</dbReference>
<keyword evidence="3" id="KW-0479">Metal-binding</keyword>
<dbReference type="EMBL" id="JAMWBK010000001">
    <property type="protein sequence ID" value="KAJ8908460.1"/>
    <property type="molecule type" value="Genomic_DNA"/>
</dbReference>
<dbReference type="AlphaFoldDB" id="A0AAV8V0R7"/>
<organism evidence="9 10">
    <name type="scientific">Rhodosorus marinus</name>
    <dbReference type="NCBI Taxonomy" id="101924"/>
    <lineage>
        <taxon>Eukaryota</taxon>
        <taxon>Rhodophyta</taxon>
        <taxon>Stylonematophyceae</taxon>
        <taxon>Stylonematales</taxon>
        <taxon>Stylonemataceae</taxon>
        <taxon>Rhodosorus</taxon>
    </lineage>
</organism>
<feature type="transmembrane region" description="Helical" evidence="7">
    <location>
        <begin position="107"/>
        <end position="129"/>
    </location>
</feature>
<accession>A0AAV8V0R7</accession>
<evidence type="ECO:0000256" key="7">
    <source>
        <dbReference type="SAM" id="Phobius"/>
    </source>
</evidence>
<dbReference type="GO" id="GO:0008270">
    <property type="term" value="F:zinc ion binding"/>
    <property type="evidence" value="ECO:0007669"/>
    <property type="project" value="InterPro"/>
</dbReference>
<comment type="similarity">
    <text evidence="1">Belongs to the alpha-carbonic anhydrase family.</text>
</comment>
<keyword evidence="10" id="KW-1185">Reference proteome</keyword>
<dbReference type="InterPro" id="IPR036398">
    <property type="entry name" value="CA_dom_sf"/>
</dbReference>
<evidence type="ECO:0000313" key="9">
    <source>
        <dbReference type="EMBL" id="KAJ8908460.1"/>
    </source>
</evidence>
<dbReference type="PANTHER" id="PTHR18952:SF265">
    <property type="entry name" value="CARBONIC ANHYDRASE"/>
    <property type="match status" value="1"/>
</dbReference>
<evidence type="ECO:0000256" key="2">
    <source>
        <dbReference type="ARBA" id="ARBA00012925"/>
    </source>
</evidence>
<keyword evidence="4" id="KW-0862">Zinc</keyword>
<dbReference type="Proteomes" id="UP001157974">
    <property type="component" value="Unassembled WGS sequence"/>
</dbReference>
<keyword evidence="7" id="KW-1133">Transmembrane helix</keyword>
<proteinExistence type="inferred from homology"/>
<evidence type="ECO:0000256" key="5">
    <source>
        <dbReference type="ARBA" id="ARBA00023239"/>
    </source>
</evidence>
<dbReference type="EC" id="4.2.1.1" evidence="2"/>
<dbReference type="InterPro" id="IPR041891">
    <property type="entry name" value="Alpha_CA_prokaryot-like"/>
</dbReference>
<evidence type="ECO:0000256" key="6">
    <source>
        <dbReference type="ARBA" id="ARBA00048348"/>
    </source>
</evidence>
<gene>
    <name evidence="9" type="ORF">NDN08_005169</name>
</gene>
<dbReference type="InterPro" id="IPR023561">
    <property type="entry name" value="Carbonic_anhydrase_a-class"/>
</dbReference>
<dbReference type="CDD" id="cd03124">
    <property type="entry name" value="alpha_CA_prokaryotic_like"/>
    <property type="match status" value="1"/>
</dbReference>
<comment type="catalytic activity">
    <reaction evidence="6">
        <text>hydrogencarbonate + H(+) = CO2 + H2O</text>
        <dbReference type="Rhea" id="RHEA:10748"/>
        <dbReference type="ChEBI" id="CHEBI:15377"/>
        <dbReference type="ChEBI" id="CHEBI:15378"/>
        <dbReference type="ChEBI" id="CHEBI:16526"/>
        <dbReference type="ChEBI" id="CHEBI:17544"/>
        <dbReference type="EC" id="4.2.1.1"/>
    </reaction>
</comment>
<dbReference type="SUPFAM" id="SSF51069">
    <property type="entry name" value="Carbonic anhydrase"/>
    <property type="match status" value="1"/>
</dbReference>
<dbReference type="PROSITE" id="PS51144">
    <property type="entry name" value="ALPHA_CA_2"/>
    <property type="match status" value="1"/>
</dbReference>
<reference evidence="9 10" key="1">
    <citation type="journal article" date="2023" name="Nat. Commun.">
        <title>Origin of minicircular mitochondrial genomes in red algae.</title>
        <authorList>
            <person name="Lee Y."/>
            <person name="Cho C.H."/>
            <person name="Lee Y.M."/>
            <person name="Park S.I."/>
            <person name="Yang J.H."/>
            <person name="West J.A."/>
            <person name="Bhattacharya D."/>
            <person name="Yoon H.S."/>
        </authorList>
    </citation>
    <scope>NUCLEOTIDE SEQUENCE [LARGE SCALE GENOMIC DNA]</scope>
    <source>
        <strain evidence="9 10">CCMP1338</strain>
        <tissue evidence="9">Whole cell</tissue>
    </source>
</reference>
<evidence type="ECO:0000256" key="3">
    <source>
        <dbReference type="ARBA" id="ARBA00022723"/>
    </source>
</evidence>
<keyword evidence="7" id="KW-0472">Membrane</keyword>
<dbReference type="SMART" id="SM01057">
    <property type="entry name" value="Carb_anhydrase"/>
    <property type="match status" value="1"/>
</dbReference>
<name>A0AAV8V0R7_9RHOD</name>
<keyword evidence="5" id="KW-0456">Lyase</keyword>
<comment type="caution">
    <text evidence="9">The sequence shown here is derived from an EMBL/GenBank/DDBJ whole genome shotgun (WGS) entry which is preliminary data.</text>
</comment>
<protein>
    <recommendedName>
        <fullName evidence="2">carbonic anhydrase</fullName>
        <ecNumber evidence="2">4.2.1.1</ecNumber>
    </recommendedName>
</protein>
<evidence type="ECO:0000256" key="4">
    <source>
        <dbReference type="ARBA" id="ARBA00022833"/>
    </source>
</evidence>
<dbReference type="Pfam" id="PF00194">
    <property type="entry name" value="Carb_anhydrase"/>
    <property type="match status" value="1"/>
</dbReference>
<feature type="domain" description="Alpha-carbonic anhydrase" evidence="8">
    <location>
        <begin position="138"/>
        <end position="388"/>
    </location>
</feature>
<dbReference type="InterPro" id="IPR001148">
    <property type="entry name" value="CA_dom"/>
</dbReference>
<sequence>MGAEDASIENGPRRKEIVVEDIRVVNASESEDPNETLLTTNVEGEMSINSLEPDDTAVLKELPADVHETMRSSPRVRTIDASTEWLEDDIRKKETLRKRLKRLCATFGWLIFIFLGAWTVFYVVFMVFVSKVDNLGADDWGYSFEKNAPPEWANLGEANAECVSTAQSPISISVSDSLARGSSAFEDLSKVTRVQTGQFEVESVAGRGPVYKCLDTVDVNGETIISCGILLWKTVTYYLYEVRAHIPGEHVVSGESLSFEMQYFFQNEDETLRAAISTLYNAFNAQNFTALNPLWFSRLNETTVKRSDERTIENIQLNSLIDLDSGYFQYTGSDTIPPCEENVEWFIQTNVFSASLDQVNAFRKSIVGYPGNRRPPQPLNGRVVTLYEELVGEG</sequence>